<keyword evidence="1" id="KW-0328">Glycosyltransferase</keyword>
<gene>
    <name evidence="4" type="ORF">LQ327_22945</name>
</gene>
<protein>
    <recommendedName>
        <fullName evidence="3">Glycosyltransferase subfamily 4-like N-terminal domain-containing protein</fullName>
    </recommendedName>
</protein>
<comment type="caution">
    <text evidence="4">The sequence shown here is derived from an EMBL/GenBank/DDBJ whole genome shotgun (WGS) entry which is preliminary data.</text>
</comment>
<evidence type="ECO:0000256" key="2">
    <source>
        <dbReference type="ARBA" id="ARBA00022679"/>
    </source>
</evidence>
<proteinExistence type="predicted"/>
<accession>A0ABS8PD79</accession>
<evidence type="ECO:0000313" key="5">
    <source>
        <dbReference type="Proteomes" id="UP001199469"/>
    </source>
</evidence>
<sequence length="118" mass="12395">MDAAFTAHAALVGGPRPDVVVAVSPVLLTVLAELRWRREGRTALGVVIQDLYSRALAETRMTSSRLPGWGAKLEGALLSRADRVAVVHPQFGGPLADLGVDPAATGSRGWPQDAGCRV</sequence>
<reference evidence="4 5" key="1">
    <citation type="submission" date="2021-11" db="EMBL/GenBank/DDBJ databases">
        <title>Draft genome sequence of Actinomycetospora sp. SF1 isolated from the rhizosphere soil.</title>
        <authorList>
            <person name="Duangmal K."/>
            <person name="Chantavorakit T."/>
        </authorList>
    </citation>
    <scope>NUCLEOTIDE SEQUENCE [LARGE SCALE GENOMIC DNA]</scope>
    <source>
        <strain evidence="4 5">TBRC 5722</strain>
    </source>
</reference>
<name>A0ABS8PD79_9PSEU</name>
<feature type="domain" description="Glycosyltransferase subfamily 4-like N-terminal" evidence="3">
    <location>
        <begin position="9"/>
        <end position="103"/>
    </location>
</feature>
<dbReference type="InterPro" id="IPR028098">
    <property type="entry name" value="Glyco_trans_4-like_N"/>
</dbReference>
<evidence type="ECO:0000259" key="3">
    <source>
        <dbReference type="Pfam" id="PF13579"/>
    </source>
</evidence>
<evidence type="ECO:0000313" key="4">
    <source>
        <dbReference type="EMBL" id="MCD2196236.1"/>
    </source>
</evidence>
<keyword evidence="5" id="KW-1185">Reference proteome</keyword>
<evidence type="ECO:0000256" key="1">
    <source>
        <dbReference type="ARBA" id="ARBA00022676"/>
    </source>
</evidence>
<dbReference type="Proteomes" id="UP001199469">
    <property type="component" value="Unassembled WGS sequence"/>
</dbReference>
<organism evidence="4 5">
    <name type="scientific">Actinomycetospora endophytica</name>
    <dbReference type="NCBI Taxonomy" id="2291215"/>
    <lineage>
        <taxon>Bacteria</taxon>
        <taxon>Bacillati</taxon>
        <taxon>Actinomycetota</taxon>
        <taxon>Actinomycetes</taxon>
        <taxon>Pseudonocardiales</taxon>
        <taxon>Pseudonocardiaceae</taxon>
        <taxon>Actinomycetospora</taxon>
    </lineage>
</organism>
<dbReference type="Pfam" id="PF13579">
    <property type="entry name" value="Glyco_trans_4_4"/>
    <property type="match status" value="1"/>
</dbReference>
<dbReference type="EMBL" id="JAJNDB010000005">
    <property type="protein sequence ID" value="MCD2196236.1"/>
    <property type="molecule type" value="Genomic_DNA"/>
</dbReference>
<keyword evidence="2" id="KW-0808">Transferase</keyword>
<dbReference type="RefSeq" id="WP_230738089.1">
    <property type="nucleotide sequence ID" value="NZ_JAJNDB010000005.1"/>
</dbReference>